<keyword evidence="6" id="KW-1185">Reference proteome</keyword>
<dbReference type="Proteomes" id="UP000694941">
    <property type="component" value="Unplaced"/>
</dbReference>
<evidence type="ECO:0000256" key="1">
    <source>
        <dbReference type="ARBA" id="ARBA00008042"/>
    </source>
</evidence>
<feature type="compositionally biased region" description="Polar residues" evidence="4">
    <location>
        <begin position="13"/>
        <end position="28"/>
    </location>
</feature>
<evidence type="ECO:0000313" key="7">
    <source>
        <dbReference type="RefSeq" id="XP_013772367.1"/>
    </source>
</evidence>
<feature type="region of interest" description="Disordered" evidence="4">
    <location>
        <begin position="64"/>
        <end position="103"/>
    </location>
</feature>
<dbReference type="GeneID" id="106457493"/>
<dbReference type="InterPro" id="IPR018276">
    <property type="entry name" value="DDA1_dom"/>
</dbReference>
<reference evidence="7" key="1">
    <citation type="submission" date="2025-08" db="UniProtKB">
        <authorList>
            <consortium name="RefSeq"/>
        </authorList>
    </citation>
    <scope>IDENTIFICATION</scope>
    <source>
        <tissue evidence="7">Muscle</tissue>
    </source>
</reference>
<dbReference type="InterPro" id="IPR033575">
    <property type="entry name" value="DDA1-like"/>
</dbReference>
<feature type="compositionally biased region" description="Basic and acidic residues" evidence="4">
    <location>
        <begin position="64"/>
        <end position="77"/>
    </location>
</feature>
<protein>
    <recommendedName>
        <fullName evidence="2">DET1- and DDB1-associated protein 1</fullName>
    </recommendedName>
</protein>
<gene>
    <name evidence="7" type="primary">LOC106457493</name>
</gene>
<organism evidence="6 7">
    <name type="scientific">Limulus polyphemus</name>
    <name type="common">Atlantic horseshoe crab</name>
    <dbReference type="NCBI Taxonomy" id="6850"/>
    <lineage>
        <taxon>Eukaryota</taxon>
        <taxon>Metazoa</taxon>
        <taxon>Ecdysozoa</taxon>
        <taxon>Arthropoda</taxon>
        <taxon>Chelicerata</taxon>
        <taxon>Merostomata</taxon>
        <taxon>Xiphosura</taxon>
        <taxon>Limulidae</taxon>
        <taxon>Limulus</taxon>
    </lineage>
</organism>
<name>A0ABM1B0N0_LIMPO</name>
<evidence type="ECO:0000313" key="6">
    <source>
        <dbReference type="Proteomes" id="UP000694941"/>
    </source>
</evidence>
<accession>A0ABM1B0N0</accession>
<evidence type="ECO:0000256" key="3">
    <source>
        <dbReference type="ARBA" id="ARBA00045586"/>
    </source>
</evidence>
<dbReference type="PANTHER" id="PTHR31879">
    <property type="entry name" value="DET1- AND DDB1-ASSOCIATED PROTEIN 1"/>
    <property type="match status" value="1"/>
</dbReference>
<evidence type="ECO:0000259" key="5">
    <source>
        <dbReference type="Pfam" id="PF10172"/>
    </source>
</evidence>
<proteinExistence type="inferred from homology"/>
<comment type="function">
    <text evidence="3">Functions as a component of numerous distinct DCX (DDB1-CUL4-X-box) E3 ubiquitin-protein ligase complexes which mediate the ubiquitination and subsequent proteasomal degradation of target proteins. In the DCX complexes, acts as a scaffolding subunit required to stabilize the complex.</text>
</comment>
<comment type="similarity">
    <text evidence="1">Belongs to the DDA1 family.</text>
</comment>
<feature type="compositionally biased region" description="Basic and acidic residues" evidence="4">
    <location>
        <begin position="1"/>
        <end position="12"/>
    </location>
</feature>
<dbReference type="PANTHER" id="PTHR31879:SF2">
    <property type="entry name" value="DET1- AND DDB1-ASSOCIATED PROTEIN 1"/>
    <property type="match status" value="1"/>
</dbReference>
<evidence type="ECO:0000256" key="4">
    <source>
        <dbReference type="SAM" id="MobiDB-lite"/>
    </source>
</evidence>
<dbReference type="RefSeq" id="XP_013772367.1">
    <property type="nucleotide sequence ID" value="XM_013916913.2"/>
</dbReference>
<evidence type="ECO:0000256" key="2">
    <source>
        <dbReference type="ARBA" id="ARBA00018256"/>
    </source>
</evidence>
<feature type="region of interest" description="Disordered" evidence="4">
    <location>
        <begin position="1"/>
        <end position="28"/>
    </location>
</feature>
<dbReference type="Pfam" id="PF10172">
    <property type="entry name" value="DDA1"/>
    <property type="match status" value="1"/>
</dbReference>
<feature type="domain" description="DET1- and DDB1-associated protein 1" evidence="5">
    <location>
        <begin position="5"/>
        <end position="67"/>
    </location>
</feature>
<sequence length="103" mass="11750">MSIAEFLKELPSHNESNFTKFQADTTSKTTVKRPAVYLPTKDHPSEQIITTEKTNILLRYLHQQWDRKNSTKKRDSSHTGSGTEDENTSRKRLRTDGASNSPS</sequence>